<evidence type="ECO:0000313" key="2">
    <source>
        <dbReference type="Proteomes" id="UP001220530"/>
    </source>
</evidence>
<dbReference type="CDD" id="cd00093">
    <property type="entry name" value="HTH_XRE"/>
    <property type="match status" value="1"/>
</dbReference>
<gene>
    <name evidence="1" type="ORF">PSQ19_12705</name>
</gene>
<sequence length="99" mass="10771">MTKSAFDKIAAGMGDALAYAAGEADAAQFNVYIPAQVDVKKIRGRLKMTQPVFAKKFGFSLGRVRDWEQGRFPVDAPSRVLLTIIEKEPEAVVRALSAA</sequence>
<proteinExistence type="predicted"/>
<keyword evidence="2" id="KW-1185">Reference proteome</keyword>
<dbReference type="InterPro" id="IPR010982">
    <property type="entry name" value="Lambda_DNA-bd_dom_sf"/>
</dbReference>
<dbReference type="EMBL" id="CP118246">
    <property type="protein sequence ID" value="WDR01625.1"/>
    <property type="molecule type" value="Genomic_DNA"/>
</dbReference>
<protein>
    <submittedName>
        <fullName evidence="1">Transcriptional regulator</fullName>
    </submittedName>
</protein>
<dbReference type="Proteomes" id="UP001220530">
    <property type="component" value="Chromosome"/>
</dbReference>
<dbReference type="RefSeq" id="WP_282218035.1">
    <property type="nucleotide sequence ID" value="NZ_CP118246.1"/>
</dbReference>
<evidence type="ECO:0000313" key="1">
    <source>
        <dbReference type="EMBL" id="WDR01625.1"/>
    </source>
</evidence>
<dbReference type="Gene3D" id="1.10.260.40">
    <property type="entry name" value="lambda repressor-like DNA-binding domains"/>
    <property type="match status" value="1"/>
</dbReference>
<organism evidence="1 2">
    <name type="scientific">Devosia algicola</name>
    <dbReference type="NCBI Taxonomy" id="3026418"/>
    <lineage>
        <taxon>Bacteria</taxon>
        <taxon>Pseudomonadati</taxon>
        <taxon>Pseudomonadota</taxon>
        <taxon>Alphaproteobacteria</taxon>
        <taxon>Hyphomicrobiales</taxon>
        <taxon>Devosiaceae</taxon>
        <taxon>Devosia</taxon>
    </lineage>
</organism>
<dbReference type="SUPFAM" id="SSF47413">
    <property type="entry name" value="lambda repressor-like DNA-binding domains"/>
    <property type="match status" value="1"/>
</dbReference>
<accession>A0ABY7YJZ5</accession>
<dbReference type="InterPro" id="IPR001387">
    <property type="entry name" value="Cro/C1-type_HTH"/>
</dbReference>
<name>A0ABY7YJZ5_9HYPH</name>
<reference evidence="1 2" key="1">
    <citation type="submission" date="2023-02" db="EMBL/GenBank/DDBJ databases">
        <title>Devosia algicola sp. nov., isolated from the phycosphere of marine algae.</title>
        <authorList>
            <person name="Kim J.M."/>
            <person name="Lee J.K."/>
            <person name="Choi B.J."/>
            <person name="Bayburt H."/>
            <person name="Jeon C.O."/>
        </authorList>
    </citation>
    <scope>NUCLEOTIDE SEQUENCE [LARGE SCALE GENOMIC DNA]</scope>
    <source>
        <strain evidence="1 2">G20-9</strain>
    </source>
</reference>